<keyword evidence="3" id="KW-1185">Reference proteome</keyword>
<feature type="region of interest" description="Disordered" evidence="1">
    <location>
        <begin position="349"/>
        <end position="370"/>
    </location>
</feature>
<feature type="region of interest" description="Disordered" evidence="1">
    <location>
        <begin position="481"/>
        <end position="518"/>
    </location>
</feature>
<reference evidence="2 3" key="1">
    <citation type="submission" date="2023-02" db="EMBL/GenBank/DDBJ databases">
        <title>LHISI_Scaffold_Assembly.</title>
        <authorList>
            <person name="Stuart O.P."/>
            <person name="Cleave R."/>
            <person name="Magrath M.J.L."/>
            <person name="Mikheyev A.S."/>
        </authorList>
    </citation>
    <scope>NUCLEOTIDE SEQUENCE [LARGE SCALE GENOMIC DNA]</scope>
    <source>
        <strain evidence="2">Daus_M_001</strain>
        <tissue evidence="2">Leg muscle</tissue>
    </source>
</reference>
<feature type="compositionally biased region" description="Basic and acidic residues" evidence="1">
    <location>
        <begin position="970"/>
        <end position="991"/>
    </location>
</feature>
<evidence type="ECO:0000313" key="3">
    <source>
        <dbReference type="Proteomes" id="UP001159363"/>
    </source>
</evidence>
<protein>
    <submittedName>
        <fullName evidence="2">Uncharacterized protein</fullName>
    </submittedName>
</protein>
<feature type="region of interest" description="Disordered" evidence="1">
    <location>
        <begin position="276"/>
        <end position="298"/>
    </location>
</feature>
<proteinExistence type="predicted"/>
<feature type="compositionally biased region" description="Polar residues" evidence="1">
    <location>
        <begin position="214"/>
        <end position="225"/>
    </location>
</feature>
<name>A0ABQ9HW99_9NEOP</name>
<accession>A0ABQ9HW99</accession>
<organism evidence="2 3">
    <name type="scientific">Dryococelus australis</name>
    <dbReference type="NCBI Taxonomy" id="614101"/>
    <lineage>
        <taxon>Eukaryota</taxon>
        <taxon>Metazoa</taxon>
        <taxon>Ecdysozoa</taxon>
        <taxon>Arthropoda</taxon>
        <taxon>Hexapoda</taxon>
        <taxon>Insecta</taxon>
        <taxon>Pterygota</taxon>
        <taxon>Neoptera</taxon>
        <taxon>Polyneoptera</taxon>
        <taxon>Phasmatodea</taxon>
        <taxon>Verophasmatodea</taxon>
        <taxon>Anareolatae</taxon>
        <taxon>Phasmatidae</taxon>
        <taxon>Eurycanthinae</taxon>
        <taxon>Dryococelus</taxon>
    </lineage>
</organism>
<feature type="compositionally biased region" description="Polar residues" evidence="1">
    <location>
        <begin position="506"/>
        <end position="518"/>
    </location>
</feature>
<feature type="region of interest" description="Disordered" evidence="1">
    <location>
        <begin position="109"/>
        <end position="225"/>
    </location>
</feature>
<evidence type="ECO:0000256" key="1">
    <source>
        <dbReference type="SAM" id="MobiDB-lite"/>
    </source>
</evidence>
<feature type="compositionally biased region" description="Polar residues" evidence="1">
    <location>
        <begin position="287"/>
        <end position="298"/>
    </location>
</feature>
<feature type="region of interest" description="Disordered" evidence="1">
    <location>
        <begin position="967"/>
        <end position="994"/>
    </location>
</feature>
<feature type="region of interest" description="Disordered" evidence="1">
    <location>
        <begin position="853"/>
        <end position="898"/>
    </location>
</feature>
<feature type="compositionally biased region" description="Polar residues" evidence="1">
    <location>
        <begin position="427"/>
        <end position="438"/>
    </location>
</feature>
<dbReference type="EMBL" id="JARBHB010000003">
    <property type="protein sequence ID" value="KAJ8888083.1"/>
    <property type="molecule type" value="Genomic_DNA"/>
</dbReference>
<comment type="caution">
    <text evidence="2">The sequence shown here is derived from an EMBL/GenBank/DDBJ whole genome shotgun (WGS) entry which is preliminary data.</text>
</comment>
<gene>
    <name evidence="2" type="ORF">PR048_007570</name>
</gene>
<evidence type="ECO:0000313" key="2">
    <source>
        <dbReference type="EMBL" id="KAJ8888083.1"/>
    </source>
</evidence>
<sequence>MATLSTGELSVGDAVTVRRNIFKSKRNRKRVPYIDCWRNSSQCWSMRFQSPLSYFPRLHILTLPATIRPATSPGYNFLPAARLVRLPHLHLSRQPNHHIVPLIVGWTPVGTPRPRSRSEGAIRATLTRTPSASSLLRARQPMRVGRRRNARAGETGDPREGPPTSGSDPVCSRASSSSLTTRPLRPPTIPKDRIATTAQLWGGGGVTPSHRRCPSSSPEMTRSENRTWFTSTAKLTLLQGSEILVIRYQACGPWPGIHPHPLVSLQGTTTAQLWGGGGVTPSHRRCPSSSPEMTRSENPTWFTSTAKITLLQGSEILAIRYQACGPWPGIHPHPLVSLQGTTTAQLWGGGGVTPSHRRCPSSSPEMTRSENPMWFTSTTKLTLLQGSEILVIRYQADSSTPPSVSPGHYESPIVGGGGVTPSHRRCPSSSPEMTRSENPTWFTSTAKITLLQGSEILAIRYQACGPWPGIHPHPLVSLQGTTEVGRRSPPGPPARVGISPDLLRHTGSTTASSRPTSSDRIIRENLVNKGLISTLKFLVRLLPGFSHVRNVLYDTAGRQVFSGISGGAPYPPCFILIGSEDLVVKSLPHFFDPTFEPLVHMVFDTSWRTLAQSSPSTVAADNQCTIDTGIFVHKSVESSLQSGVVTSALTTAGDASALGVEKVGGGRGGRVTFCHVASLAKYSLFWVAVGPLPNVVYRLFTAKEALLKALPNRIRLERASREQSSDTHKTPYDRVTRRRELRINIKASERVNVDVFTQNKRLCLQHSYTPFFQFLHFSLKHGFVIVNMVQTDCTPVRCFARRGDKRVDAHVSVAPSAPTLLGPRRAQKFLQPGGHLNSEVLKVDEGEARRIPEKTHPAASSGTIPTCEIPGATPPRIEPGSPSWEASSLTTPQSRPRPIREAHTRYKYDSLSRLFPGRNWLNHISIVAVTSLLSPRTVAWASSVTEFRTLHYLNDYGSRLQLSHCGFRRNPREDPPTSGIVRHDSHERKSGSDPAGNRTWFTLVGDELSDHYTSAAPFYHVSS</sequence>
<feature type="compositionally biased region" description="Polar residues" evidence="1">
    <location>
        <begin position="884"/>
        <end position="894"/>
    </location>
</feature>
<feature type="compositionally biased region" description="Low complexity" evidence="1">
    <location>
        <begin position="172"/>
        <end position="183"/>
    </location>
</feature>
<dbReference type="Proteomes" id="UP001159363">
    <property type="component" value="Chromosome 3"/>
</dbReference>
<feature type="region of interest" description="Disordered" evidence="1">
    <location>
        <begin position="413"/>
        <end position="438"/>
    </location>
</feature>
<feature type="compositionally biased region" description="Polar residues" evidence="1">
    <location>
        <begin position="360"/>
        <end position="370"/>
    </location>
</feature>